<dbReference type="InterPro" id="IPR045229">
    <property type="entry name" value="TPP_enz"/>
</dbReference>
<evidence type="ECO:0000256" key="8">
    <source>
        <dbReference type="ARBA" id="ARBA00048767"/>
    </source>
</evidence>
<dbReference type="CDD" id="cd02004">
    <property type="entry name" value="TPP_BZL_OCoD_HPCL"/>
    <property type="match status" value="1"/>
</dbReference>
<dbReference type="Pfam" id="PF02775">
    <property type="entry name" value="TPP_enzyme_C"/>
    <property type="match status" value="1"/>
</dbReference>
<keyword evidence="11" id="KW-1185">Reference proteome</keyword>
<dbReference type="GO" id="GO:0030976">
    <property type="term" value="F:thiamine pyrophosphate binding"/>
    <property type="evidence" value="ECO:0007669"/>
    <property type="project" value="InterPro"/>
</dbReference>
<dbReference type="AlphaFoldDB" id="A0A1Y3BJ15"/>
<proteinExistence type="inferred from homology"/>
<evidence type="ECO:0000256" key="5">
    <source>
        <dbReference type="ARBA" id="ARBA00022723"/>
    </source>
</evidence>
<evidence type="ECO:0000313" key="11">
    <source>
        <dbReference type="Proteomes" id="UP000194236"/>
    </source>
</evidence>
<keyword evidence="6" id="KW-0786">Thiamine pyrophosphate</keyword>
<keyword evidence="5" id="KW-0479">Metal-binding</keyword>
<comment type="caution">
    <text evidence="10">The sequence shown here is derived from an EMBL/GenBank/DDBJ whole genome shotgun (WGS) entry which is preliminary data.</text>
</comment>
<evidence type="ECO:0000256" key="1">
    <source>
        <dbReference type="ARBA" id="ARBA00001946"/>
    </source>
</evidence>
<dbReference type="InterPro" id="IPR029061">
    <property type="entry name" value="THDP-binding"/>
</dbReference>
<organism evidence="10 11">
    <name type="scientific">Euroglyphus maynei</name>
    <name type="common">Mayne's house dust mite</name>
    <dbReference type="NCBI Taxonomy" id="6958"/>
    <lineage>
        <taxon>Eukaryota</taxon>
        <taxon>Metazoa</taxon>
        <taxon>Ecdysozoa</taxon>
        <taxon>Arthropoda</taxon>
        <taxon>Chelicerata</taxon>
        <taxon>Arachnida</taxon>
        <taxon>Acari</taxon>
        <taxon>Acariformes</taxon>
        <taxon>Sarcoptiformes</taxon>
        <taxon>Astigmata</taxon>
        <taxon>Psoroptidia</taxon>
        <taxon>Analgoidea</taxon>
        <taxon>Pyroglyphidae</taxon>
        <taxon>Pyroglyphinae</taxon>
        <taxon>Euroglyphus</taxon>
    </lineage>
</organism>
<protein>
    <recommendedName>
        <fullName evidence="4">2-hydroxyacyl-CoA lyase 2</fullName>
    </recommendedName>
    <alternativeName>
        <fullName evidence="7">IlvB-like protein</fullName>
    </alternativeName>
</protein>
<dbReference type="PANTHER" id="PTHR18968:SF166">
    <property type="entry name" value="2-HYDROXYACYL-COA LYASE 2"/>
    <property type="match status" value="1"/>
</dbReference>
<gene>
    <name evidence="10" type="ORF">BLA29_008634</name>
</gene>
<dbReference type="GO" id="GO:0005948">
    <property type="term" value="C:acetolactate synthase complex"/>
    <property type="evidence" value="ECO:0007669"/>
    <property type="project" value="TreeGrafter"/>
</dbReference>
<accession>A0A1Y3BJ15</accession>
<dbReference type="Gene3D" id="3.40.50.970">
    <property type="match status" value="1"/>
</dbReference>
<dbReference type="GO" id="GO:0003984">
    <property type="term" value="F:acetolactate synthase activity"/>
    <property type="evidence" value="ECO:0007669"/>
    <property type="project" value="TreeGrafter"/>
</dbReference>
<dbReference type="EMBL" id="MUJZ01019892">
    <property type="protein sequence ID" value="OTF80107.1"/>
    <property type="molecule type" value="Genomic_DNA"/>
</dbReference>
<dbReference type="PANTHER" id="PTHR18968">
    <property type="entry name" value="THIAMINE PYROPHOSPHATE ENZYMES"/>
    <property type="match status" value="1"/>
</dbReference>
<evidence type="ECO:0000313" key="10">
    <source>
        <dbReference type="EMBL" id="OTF80107.1"/>
    </source>
</evidence>
<dbReference type="GO" id="GO:0009099">
    <property type="term" value="P:L-valine biosynthetic process"/>
    <property type="evidence" value="ECO:0007669"/>
    <property type="project" value="TreeGrafter"/>
</dbReference>
<comment type="catalytic activity">
    <reaction evidence="8">
        <text>(2R)-hydroxyhexadecanoyl-CoA = pentadecanal + formyl-CoA</text>
        <dbReference type="Rhea" id="RHEA:55212"/>
        <dbReference type="ChEBI" id="CHEBI:17302"/>
        <dbReference type="ChEBI" id="CHEBI:57376"/>
        <dbReference type="ChEBI" id="CHEBI:138654"/>
    </reaction>
    <physiologicalReaction direction="left-to-right" evidence="8">
        <dbReference type="Rhea" id="RHEA:55213"/>
    </physiologicalReaction>
</comment>
<feature type="domain" description="Thiamine pyrophosphate enzyme TPP-binding" evidence="9">
    <location>
        <begin position="33"/>
        <end position="181"/>
    </location>
</feature>
<reference evidence="10 11" key="1">
    <citation type="submission" date="2017-03" db="EMBL/GenBank/DDBJ databases">
        <title>Genome Survey of Euroglyphus maynei.</title>
        <authorList>
            <person name="Arlian L.G."/>
            <person name="Morgan M.S."/>
            <person name="Rider S.D."/>
        </authorList>
    </citation>
    <scope>NUCLEOTIDE SEQUENCE [LARGE SCALE GENOMIC DNA]</scope>
    <source>
        <strain evidence="10">Arlian Lab</strain>
        <tissue evidence="10">Whole body</tissue>
    </source>
</reference>
<name>A0A1Y3BJ15_EURMA</name>
<dbReference type="InterPro" id="IPR000399">
    <property type="entry name" value="TPP-bd_CS"/>
</dbReference>
<evidence type="ECO:0000256" key="6">
    <source>
        <dbReference type="ARBA" id="ARBA00023052"/>
    </source>
</evidence>
<evidence type="ECO:0000256" key="4">
    <source>
        <dbReference type="ARBA" id="ARBA00018936"/>
    </source>
</evidence>
<dbReference type="GO" id="GO:0050660">
    <property type="term" value="F:flavin adenine dinucleotide binding"/>
    <property type="evidence" value="ECO:0007669"/>
    <property type="project" value="TreeGrafter"/>
</dbReference>
<dbReference type="OrthoDB" id="16262at2759"/>
<comment type="cofactor">
    <cofactor evidence="2">
        <name>thiamine diphosphate</name>
        <dbReference type="ChEBI" id="CHEBI:58937"/>
    </cofactor>
</comment>
<evidence type="ECO:0000259" key="9">
    <source>
        <dbReference type="Pfam" id="PF02775"/>
    </source>
</evidence>
<comment type="cofactor">
    <cofactor evidence="1">
        <name>Mg(2+)</name>
        <dbReference type="ChEBI" id="CHEBI:18420"/>
    </cofactor>
</comment>
<evidence type="ECO:0000256" key="3">
    <source>
        <dbReference type="ARBA" id="ARBA00007812"/>
    </source>
</evidence>
<dbReference type="SUPFAM" id="SSF52518">
    <property type="entry name" value="Thiamin diphosphate-binding fold (THDP-binding)"/>
    <property type="match status" value="1"/>
</dbReference>
<dbReference type="InterPro" id="IPR011766">
    <property type="entry name" value="TPP_enzyme_TPP-bd"/>
</dbReference>
<sequence length="196" mass="21076">MAADVPENHLNPLDVLQKLENTLDEKTILVADGGDFVGSASYILRPRGPLCWLDPGAFGTLGCGGGFALGAKLCRPDHDVVIIYGDGSLGYTMIEFDTFLRHKTPVMALVGNDACWTQIAREQVPMLGSDVACNLVYTSYEKCAEGLGASGMLLDTAERTKIAEILEKAKKLSRTQPVLVNAKIAKSKFREGSISV</sequence>
<dbReference type="GO" id="GO:0009097">
    <property type="term" value="P:isoleucine biosynthetic process"/>
    <property type="evidence" value="ECO:0007669"/>
    <property type="project" value="TreeGrafter"/>
</dbReference>
<comment type="similarity">
    <text evidence="3">Belongs to the TPP enzyme family.</text>
</comment>
<evidence type="ECO:0000256" key="7">
    <source>
        <dbReference type="ARBA" id="ARBA00030510"/>
    </source>
</evidence>
<dbReference type="PROSITE" id="PS00187">
    <property type="entry name" value="TPP_ENZYMES"/>
    <property type="match status" value="1"/>
</dbReference>
<dbReference type="GO" id="GO:0000287">
    <property type="term" value="F:magnesium ion binding"/>
    <property type="evidence" value="ECO:0007669"/>
    <property type="project" value="InterPro"/>
</dbReference>
<dbReference type="Proteomes" id="UP000194236">
    <property type="component" value="Unassembled WGS sequence"/>
</dbReference>
<evidence type="ECO:0000256" key="2">
    <source>
        <dbReference type="ARBA" id="ARBA00001964"/>
    </source>
</evidence>